<dbReference type="EMBL" id="JAGFBR010000018">
    <property type="protein sequence ID" value="KAH0450015.1"/>
    <property type="molecule type" value="Genomic_DNA"/>
</dbReference>
<organism evidence="2 3">
    <name type="scientific">Dendrobium chrysotoxum</name>
    <name type="common">Orchid</name>
    <dbReference type="NCBI Taxonomy" id="161865"/>
    <lineage>
        <taxon>Eukaryota</taxon>
        <taxon>Viridiplantae</taxon>
        <taxon>Streptophyta</taxon>
        <taxon>Embryophyta</taxon>
        <taxon>Tracheophyta</taxon>
        <taxon>Spermatophyta</taxon>
        <taxon>Magnoliopsida</taxon>
        <taxon>Liliopsida</taxon>
        <taxon>Asparagales</taxon>
        <taxon>Orchidaceae</taxon>
        <taxon>Epidendroideae</taxon>
        <taxon>Malaxideae</taxon>
        <taxon>Dendrobiinae</taxon>
        <taxon>Dendrobium</taxon>
    </lineage>
</organism>
<reference evidence="2 3" key="1">
    <citation type="journal article" date="2021" name="Hortic Res">
        <title>Chromosome-scale assembly of the Dendrobium chrysotoxum genome enhances the understanding of orchid evolution.</title>
        <authorList>
            <person name="Zhang Y."/>
            <person name="Zhang G.Q."/>
            <person name="Zhang D."/>
            <person name="Liu X.D."/>
            <person name="Xu X.Y."/>
            <person name="Sun W.H."/>
            <person name="Yu X."/>
            <person name="Zhu X."/>
            <person name="Wang Z.W."/>
            <person name="Zhao X."/>
            <person name="Zhong W.Y."/>
            <person name="Chen H."/>
            <person name="Yin W.L."/>
            <person name="Huang T."/>
            <person name="Niu S.C."/>
            <person name="Liu Z.J."/>
        </authorList>
    </citation>
    <scope>NUCLEOTIDE SEQUENCE [LARGE SCALE GENOMIC DNA]</scope>
    <source>
        <strain evidence="2">Lindl</strain>
    </source>
</reference>
<evidence type="ECO:0000256" key="1">
    <source>
        <dbReference type="SAM" id="MobiDB-lite"/>
    </source>
</evidence>
<accession>A0AAV7FKM3</accession>
<proteinExistence type="predicted"/>
<sequence>MCHITRKPVIRRTELRTYLRSRPFRARPGPEDSEKATDAELHLRDTRTCGGTISSVSDSDSDSSNIRRVSAAGMLTGFVFSRRHATPVLRLLGLADRLPLI</sequence>
<feature type="region of interest" description="Disordered" evidence="1">
    <location>
        <begin position="23"/>
        <end position="44"/>
    </location>
</feature>
<gene>
    <name evidence="2" type="ORF">IEQ34_020707</name>
</gene>
<comment type="caution">
    <text evidence="2">The sequence shown here is derived from an EMBL/GenBank/DDBJ whole genome shotgun (WGS) entry which is preliminary data.</text>
</comment>
<dbReference type="Proteomes" id="UP000775213">
    <property type="component" value="Unassembled WGS sequence"/>
</dbReference>
<protein>
    <submittedName>
        <fullName evidence="2">Uncharacterized protein</fullName>
    </submittedName>
</protein>
<dbReference type="AlphaFoldDB" id="A0AAV7FKM3"/>
<evidence type="ECO:0000313" key="2">
    <source>
        <dbReference type="EMBL" id="KAH0450015.1"/>
    </source>
</evidence>
<feature type="compositionally biased region" description="Basic and acidic residues" evidence="1">
    <location>
        <begin position="28"/>
        <end position="44"/>
    </location>
</feature>
<keyword evidence="3" id="KW-1185">Reference proteome</keyword>
<name>A0AAV7FKM3_DENCH</name>
<evidence type="ECO:0000313" key="3">
    <source>
        <dbReference type="Proteomes" id="UP000775213"/>
    </source>
</evidence>